<keyword evidence="5 13" id="KW-0812">Transmembrane</keyword>
<organism evidence="15 16">
    <name type="scientific">Acrobeloides nanus</name>
    <dbReference type="NCBI Taxonomy" id="290746"/>
    <lineage>
        <taxon>Eukaryota</taxon>
        <taxon>Metazoa</taxon>
        <taxon>Ecdysozoa</taxon>
        <taxon>Nematoda</taxon>
        <taxon>Chromadorea</taxon>
        <taxon>Rhabditida</taxon>
        <taxon>Tylenchina</taxon>
        <taxon>Cephalobomorpha</taxon>
        <taxon>Cephaloboidea</taxon>
        <taxon>Cephalobidae</taxon>
        <taxon>Acrobeloides</taxon>
    </lineage>
</organism>
<protein>
    <submittedName>
        <fullName evidence="16">Uncharacterized protein</fullName>
    </submittedName>
</protein>
<evidence type="ECO:0000256" key="7">
    <source>
        <dbReference type="ARBA" id="ARBA00023053"/>
    </source>
</evidence>
<dbReference type="WBParaSite" id="ACRNAN_scaffold2017.g18060.t1">
    <property type="protein sequence ID" value="ACRNAN_scaffold2017.g18060.t1"/>
    <property type="gene ID" value="ACRNAN_scaffold2017.g18060"/>
</dbReference>
<evidence type="ECO:0000313" key="15">
    <source>
        <dbReference type="Proteomes" id="UP000887540"/>
    </source>
</evidence>
<evidence type="ECO:0000256" key="2">
    <source>
        <dbReference type="ARBA" id="ARBA00007193"/>
    </source>
</evidence>
<accession>A0A914D7A4</accession>
<dbReference type="AlphaFoldDB" id="A0A914D7A4"/>
<keyword evidence="3 13" id="KW-0813">Transport</keyword>
<proteinExistence type="inferred from homology"/>
<keyword evidence="11 13" id="KW-0739">Sodium transport</keyword>
<feature type="transmembrane region" description="Helical" evidence="14">
    <location>
        <begin position="40"/>
        <end position="64"/>
    </location>
</feature>
<evidence type="ECO:0000256" key="5">
    <source>
        <dbReference type="ARBA" id="ARBA00022692"/>
    </source>
</evidence>
<dbReference type="PANTHER" id="PTHR11690:SF153">
    <property type="entry name" value="AMILORIDE-SENSITIVE SODIUM CHANNEL"/>
    <property type="match status" value="1"/>
</dbReference>
<evidence type="ECO:0000256" key="11">
    <source>
        <dbReference type="ARBA" id="ARBA00023201"/>
    </source>
</evidence>
<feature type="transmembrane region" description="Helical" evidence="14">
    <location>
        <begin position="509"/>
        <end position="535"/>
    </location>
</feature>
<comment type="subcellular location">
    <subcellularLocation>
        <location evidence="1">Membrane</location>
        <topology evidence="1">Multi-pass membrane protein</topology>
    </subcellularLocation>
</comment>
<evidence type="ECO:0000256" key="8">
    <source>
        <dbReference type="ARBA" id="ARBA00023065"/>
    </source>
</evidence>
<dbReference type="FunFam" id="1.10.287.770:FF:000001">
    <property type="entry name" value="Acid-sensing ion channel subunit 1"/>
    <property type="match status" value="1"/>
</dbReference>
<reference evidence="16" key="1">
    <citation type="submission" date="2022-11" db="UniProtKB">
        <authorList>
            <consortium name="WormBaseParasite"/>
        </authorList>
    </citation>
    <scope>IDENTIFICATION</scope>
</reference>
<evidence type="ECO:0000256" key="12">
    <source>
        <dbReference type="ARBA" id="ARBA00023303"/>
    </source>
</evidence>
<evidence type="ECO:0000256" key="1">
    <source>
        <dbReference type="ARBA" id="ARBA00004141"/>
    </source>
</evidence>
<evidence type="ECO:0000256" key="3">
    <source>
        <dbReference type="ARBA" id="ARBA00022448"/>
    </source>
</evidence>
<evidence type="ECO:0000256" key="13">
    <source>
        <dbReference type="RuleBase" id="RU000679"/>
    </source>
</evidence>
<dbReference type="InterPro" id="IPR001873">
    <property type="entry name" value="ENaC"/>
</dbReference>
<evidence type="ECO:0000256" key="4">
    <source>
        <dbReference type="ARBA" id="ARBA00022461"/>
    </source>
</evidence>
<dbReference type="Proteomes" id="UP000887540">
    <property type="component" value="Unplaced"/>
</dbReference>
<comment type="similarity">
    <text evidence="2 13">Belongs to the amiloride-sensitive sodium channel (TC 1.A.6) family.</text>
</comment>
<dbReference type="PRINTS" id="PR01078">
    <property type="entry name" value="AMINACHANNEL"/>
</dbReference>
<keyword evidence="8 13" id="KW-0406">Ion transport</keyword>
<keyword evidence="7" id="KW-0915">Sodium</keyword>
<keyword evidence="4 13" id="KW-0894">Sodium channel</keyword>
<evidence type="ECO:0000256" key="6">
    <source>
        <dbReference type="ARBA" id="ARBA00022989"/>
    </source>
</evidence>
<dbReference type="GO" id="GO:0015280">
    <property type="term" value="F:ligand-gated sodium channel activity"/>
    <property type="evidence" value="ECO:0007669"/>
    <property type="project" value="TreeGrafter"/>
</dbReference>
<keyword evidence="9 14" id="KW-0472">Membrane</keyword>
<dbReference type="Pfam" id="PF00858">
    <property type="entry name" value="ASC"/>
    <property type="match status" value="1"/>
</dbReference>
<keyword evidence="6 14" id="KW-1133">Transmembrane helix</keyword>
<keyword evidence="12 13" id="KW-0407">Ion channel</keyword>
<sequence>MGQLSRTNAIKQPLSSFPEWTSTHGIPQVGRSRKLYCMGFWAIITLIAAGLLIWQTVLLILQYYHYDVSVQIELKFEQRAFPAVTVCNLNPYRKSVVYNFPKVKRLMDTYEYTMKSISCGADPTCYMATNATLEQYRTMYGFQGIYDTAALQTRAKNILGLEIAGYNITDAVDKIGDFIQGCSFNTQDCDMTNDWETYIDPKMGSCFAFNTNATHMAQRAGPIYGLRVVLKTNISEFLATSDAAGMRVIVYDQGEKPFPDIFGYNVQTGSSSSIGVTFVDMSRLAEPYGQCTDDKPDNYLYDLAYSTEGCQRSIYQQEMIDNCNCYDPSYPIPAGSNATVCVIPDDSEPRGDRRSVKDDRRRTIVLFFGPRQQVIVENFLVNFHASFDEYPSLEAEPGTIAEVFLVLRPMATIACWARLTNLSSSDNSCTQPCNEGVYEVTVSSAKWPSGSVTQVGNCIEGEYDESCLTVFKKNGALLEVFYEKLNYQTMDESPAYTFTQLLSDFGGQIGLWLGMSIVSLIEFCVLAFQLIAGLIHPKVGNAVAL</sequence>
<evidence type="ECO:0000313" key="16">
    <source>
        <dbReference type="WBParaSite" id="ACRNAN_scaffold2017.g18060.t1"/>
    </source>
</evidence>
<evidence type="ECO:0000256" key="14">
    <source>
        <dbReference type="SAM" id="Phobius"/>
    </source>
</evidence>
<name>A0A914D7A4_9BILA</name>
<dbReference type="Gene3D" id="1.10.287.770">
    <property type="entry name" value="YojJ-like"/>
    <property type="match status" value="1"/>
</dbReference>
<evidence type="ECO:0000256" key="10">
    <source>
        <dbReference type="ARBA" id="ARBA00023180"/>
    </source>
</evidence>
<keyword evidence="15" id="KW-1185">Reference proteome</keyword>
<dbReference type="Gene3D" id="2.60.470.10">
    <property type="entry name" value="Acid-sensing ion channels like domains"/>
    <property type="match status" value="1"/>
</dbReference>
<dbReference type="PANTHER" id="PTHR11690">
    <property type="entry name" value="AMILORIDE-SENSITIVE SODIUM CHANNEL-RELATED"/>
    <property type="match status" value="1"/>
</dbReference>
<dbReference type="GO" id="GO:0005886">
    <property type="term" value="C:plasma membrane"/>
    <property type="evidence" value="ECO:0007669"/>
    <property type="project" value="TreeGrafter"/>
</dbReference>
<evidence type="ECO:0000256" key="9">
    <source>
        <dbReference type="ARBA" id="ARBA00023136"/>
    </source>
</evidence>
<keyword evidence="10" id="KW-0325">Glycoprotein</keyword>